<dbReference type="EMBL" id="OU963862">
    <property type="protein sequence ID" value="CAH0380661.1"/>
    <property type="molecule type" value="Genomic_DNA"/>
</dbReference>
<dbReference type="GO" id="GO:0090324">
    <property type="term" value="P:negative regulation of oxidative phosphorylation"/>
    <property type="evidence" value="ECO:0007669"/>
    <property type="project" value="InterPro"/>
</dbReference>
<sequence length="135" mass="15330">MSYKLIEITYLYCKSFTIISQGTSLKLLNAMSQKKRVIELYKTLLALGRDYPQGYDFFRARLKRAFMNNREETSPEKIEEMINRGNAKFIVFSGSDSISSNVYSAALAVIVLHVTLGAFIYKAYSDTGTKPSKQD</sequence>
<dbReference type="CDD" id="cd20265">
    <property type="entry name" value="Complex1_LYR_ETFRF1_LYRM5"/>
    <property type="match status" value="1"/>
</dbReference>
<evidence type="ECO:0000313" key="4">
    <source>
        <dbReference type="EMBL" id="CAH0380661.1"/>
    </source>
</evidence>
<dbReference type="GO" id="GO:0005739">
    <property type="term" value="C:mitochondrion"/>
    <property type="evidence" value="ECO:0007669"/>
    <property type="project" value="TreeGrafter"/>
</dbReference>
<evidence type="ECO:0000256" key="1">
    <source>
        <dbReference type="ARBA" id="ARBA00009508"/>
    </source>
</evidence>
<keyword evidence="2" id="KW-0812">Transmembrane</keyword>
<evidence type="ECO:0000256" key="2">
    <source>
        <dbReference type="SAM" id="Phobius"/>
    </source>
</evidence>
<protein>
    <recommendedName>
        <fullName evidence="3">Complex 1 LYR protein domain-containing protein</fullName>
    </recommendedName>
</protein>
<dbReference type="InterPro" id="IPR052000">
    <property type="entry name" value="ETFRF1"/>
</dbReference>
<dbReference type="PANTHER" id="PTHR21024:SF0">
    <property type="entry name" value="ELECTRON TRANSFER FLAVOPROTEIN REGULATORY FACTOR 1"/>
    <property type="match status" value="1"/>
</dbReference>
<accession>A0A9P0EVN9</accession>
<keyword evidence="5" id="KW-1185">Reference proteome</keyword>
<dbReference type="GO" id="GO:0022904">
    <property type="term" value="P:respiratory electron transport chain"/>
    <property type="evidence" value="ECO:0007669"/>
    <property type="project" value="TreeGrafter"/>
</dbReference>
<evidence type="ECO:0000259" key="3">
    <source>
        <dbReference type="Pfam" id="PF05347"/>
    </source>
</evidence>
<comment type="similarity">
    <text evidence="1">Belongs to the complex I LYR family.</text>
</comment>
<feature type="domain" description="Complex 1 LYR protein" evidence="3">
    <location>
        <begin position="35"/>
        <end position="86"/>
    </location>
</feature>
<proteinExistence type="inferred from homology"/>
<feature type="transmembrane region" description="Helical" evidence="2">
    <location>
        <begin position="102"/>
        <end position="124"/>
    </location>
</feature>
<evidence type="ECO:0000313" key="5">
    <source>
        <dbReference type="Proteomes" id="UP001152759"/>
    </source>
</evidence>
<reference evidence="4" key="1">
    <citation type="submission" date="2021-12" db="EMBL/GenBank/DDBJ databases">
        <authorList>
            <person name="King R."/>
        </authorList>
    </citation>
    <scope>NUCLEOTIDE SEQUENCE</scope>
</reference>
<organism evidence="4 5">
    <name type="scientific">Bemisia tabaci</name>
    <name type="common">Sweetpotato whitefly</name>
    <name type="synonym">Aleurodes tabaci</name>
    <dbReference type="NCBI Taxonomy" id="7038"/>
    <lineage>
        <taxon>Eukaryota</taxon>
        <taxon>Metazoa</taxon>
        <taxon>Ecdysozoa</taxon>
        <taxon>Arthropoda</taxon>
        <taxon>Hexapoda</taxon>
        <taxon>Insecta</taxon>
        <taxon>Pterygota</taxon>
        <taxon>Neoptera</taxon>
        <taxon>Paraneoptera</taxon>
        <taxon>Hemiptera</taxon>
        <taxon>Sternorrhyncha</taxon>
        <taxon>Aleyrodoidea</taxon>
        <taxon>Aleyrodidae</taxon>
        <taxon>Aleyrodinae</taxon>
        <taxon>Bemisia</taxon>
    </lineage>
</organism>
<dbReference type="PANTHER" id="PTHR21024">
    <property type="entry name" value="GROWTH HORMONE-INDUCIBLE SOLUBLE PROTEIN-RELATED"/>
    <property type="match status" value="1"/>
</dbReference>
<keyword evidence="2" id="KW-1133">Transmembrane helix</keyword>
<dbReference type="AlphaFoldDB" id="A0A9P0EVN9"/>
<dbReference type="Pfam" id="PF05347">
    <property type="entry name" value="Complex1_LYR"/>
    <property type="match status" value="1"/>
</dbReference>
<name>A0A9P0EVN9_BEMTA</name>
<dbReference type="Proteomes" id="UP001152759">
    <property type="component" value="Chromosome 1"/>
</dbReference>
<dbReference type="InterPro" id="IPR045296">
    <property type="entry name" value="Complex1_LYR_ETFRF1_LYRM5"/>
</dbReference>
<dbReference type="InterPro" id="IPR008011">
    <property type="entry name" value="Complex1_LYR_dom"/>
</dbReference>
<gene>
    <name evidence="4" type="ORF">BEMITA_LOCUS387</name>
</gene>
<keyword evidence="2" id="KW-0472">Membrane</keyword>